<dbReference type="Proteomes" id="UP000295221">
    <property type="component" value="Unassembled WGS sequence"/>
</dbReference>
<gene>
    <name evidence="1" type="ORF">EV194_107121</name>
</gene>
<dbReference type="EMBL" id="SLWK01000007">
    <property type="protein sequence ID" value="TCO07737.1"/>
    <property type="molecule type" value="Genomic_DNA"/>
</dbReference>
<sequence>MNLKSLFLNFIILITTLIVVSCQSSTEHCGEPAPKPLFRDPVYDGAADPVIVWNHDEEKWFMFYTNRRAKDISLDGFEWVHGTRIGIAESYDGANWAYRDTANINYRMPDYTHWAPEVIEYEGLYHMFLTYVPGIFRDWRHPRDIIHLTSTNLLDWDFESVLELASDRVIDACVFQLPDGTWRMWYNNERAGKAMYFADSPDLYNWTDKGRVQIDRARGGEGPKVFEWKGHYWMITDVWSGLALYKSDDLLNWTNIPGNLVEKPGIGEDDKVMGGHADVLISNDRAYLYYFTHPGRRDGVDPDDLFEQRRSSIQVTELFYENERLVAYRDSVTYVCLVPPVRF</sequence>
<protein>
    <submittedName>
        <fullName evidence="1">Glycosyl hydrolase family 43</fullName>
    </submittedName>
</protein>
<accession>A0A4R2GHC4</accession>
<dbReference type="GO" id="GO:0016787">
    <property type="term" value="F:hydrolase activity"/>
    <property type="evidence" value="ECO:0007669"/>
    <property type="project" value="UniProtKB-KW"/>
</dbReference>
<dbReference type="PROSITE" id="PS51257">
    <property type="entry name" value="PROKAR_LIPOPROTEIN"/>
    <property type="match status" value="1"/>
</dbReference>
<dbReference type="PANTHER" id="PTHR43301:SF3">
    <property type="entry name" value="ARABINAN ENDO-1,5-ALPHA-L-ARABINOSIDASE A-RELATED"/>
    <property type="match status" value="1"/>
</dbReference>
<organism evidence="1 2">
    <name type="scientific">Natronoflexus pectinivorans</name>
    <dbReference type="NCBI Taxonomy" id="682526"/>
    <lineage>
        <taxon>Bacteria</taxon>
        <taxon>Pseudomonadati</taxon>
        <taxon>Bacteroidota</taxon>
        <taxon>Bacteroidia</taxon>
        <taxon>Marinilabiliales</taxon>
        <taxon>Marinilabiliaceae</taxon>
        <taxon>Natronoflexus</taxon>
    </lineage>
</organism>
<keyword evidence="2" id="KW-1185">Reference proteome</keyword>
<dbReference type="InterPro" id="IPR050727">
    <property type="entry name" value="GH43_arabinanases"/>
</dbReference>
<reference evidence="1 2" key="1">
    <citation type="submission" date="2019-03" db="EMBL/GenBank/DDBJ databases">
        <title>Genomic Encyclopedia of Type Strains, Phase IV (KMG-IV): sequencing the most valuable type-strain genomes for metagenomic binning, comparative biology and taxonomic classification.</title>
        <authorList>
            <person name="Goeker M."/>
        </authorList>
    </citation>
    <scope>NUCLEOTIDE SEQUENCE [LARGE SCALE GENOMIC DNA]</scope>
    <source>
        <strain evidence="1 2">DSM 24179</strain>
    </source>
</reference>
<comment type="caution">
    <text evidence="1">The sequence shown here is derived from an EMBL/GenBank/DDBJ whole genome shotgun (WGS) entry which is preliminary data.</text>
</comment>
<evidence type="ECO:0000313" key="2">
    <source>
        <dbReference type="Proteomes" id="UP000295221"/>
    </source>
</evidence>
<dbReference type="RefSeq" id="WP_132434055.1">
    <property type="nucleotide sequence ID" value="NZ_SLWK01000007.1"/>
</dbReference>
<dbReference type="PANTHER" id="PTHR43301">
    <property type="entry name" value="ARABINAN ENDO-1,5-ALPHA-L-ARABINOSIDASE"/>
    <property type="match status" value="1"/>
</dbReference>
<proteinExistence type="predicted"/>
<dbReference type="SUPFAM" id="SSF75005">
    <property type="entry name" value="Arabinanase/levansucrase/invertase"/>
    <property type="match status" value="1"/>
</dbReference>
<dbReference type="AlphaFoldDB" id="A0A4R2GHC4"/>
<evidence type="ECO:0000313" key="1">
    <source>
        <dbReference type="EMBL" id="TCO07737.1"/>
    </source>
</evidence>
<dbReference type="Gene3D" id="2.115.10.20">
    <property type="entry name" value="Glycosyl hydrolase domain, family 43"/>
    <property type="match status" value="1"/>
</dbReference>
<keyword evidence="1" id="KW-0378">Hydrolase</keyword>
<dbReference type="OrthoDB" id="9759709at2"/>
<dbReference type="InterPro" id="IPR023296">
    <property type="entry name" value="Glyco_hydro_beta-prop_sf"/>
</dbReference>
<name>A0A4R2GHC4_9BACT</name>
<dbReference type="CDD" id="cd08984">
    <property type="entry name" value="GH43-like"/>
    <property type="match status" value="1"/>
</dbReference>